<sequence length="63" mass="6857">MITHVRGTAGLFDHAIAALVCPSPIRESTRLEARGLSQMARQARAEGGETVGHDELLAEFVRR</sequence>
<evidence type="ECO:0000313" key="1">
    <source>
        <dbReference type="EMBL" id="MEQ3553291.1"/>
    </source>
</evidence>
<dbReference type="EMBL" id="JBEDNQ010000010">
    <property type="protein sequence ID" value="MEQ3553291.1"/>
    <property type="molecule type" value="Genomic_DNA"/>
</dbReference>
<protein>
    <submittedName>
        <fullName evidence="1">Uncharacterized protein</fullName>
    </submittedName>
</protein>
<dbReference type="Proteomes" id="UP001494902">
    <property type="component" value="Unassembled WGS sequence"/>
</dbReference>
<gene>
    <name evidence="1" type="ORF">WIS52_22705</name>
</gene>
<evidence type="ECO:0000313" key="2">
    <source>
        <dbReference type="Proteomes" id="UP001494902"/>
    </source>
</evidence>
<dbReference type="RefSeq" id="WP_349300362.1">
    <property type="nucleotide sequence ID" value="NZ_JBEDNQ010000010.1"/>
</dbReference>
<proteinExistence type="predicted"/>
<accession>A0ABV1KFP3</accession>
<name>A0ABV1KFP3_9PSEU</name>
<keyword evidence="2" id="KW-1185">Reference proteome</keyword>
<comment type="caution">
    <text evidence="1">The sequence shown here is derived from an EMBL/GenBank/DDBJ whole genome shotgun (WGS) entry which is preliminary data.</text>
</comment>
<organism evidence="1 2">
    <name type="scientific">Pseudonocardia nematodicida</name>
    <dbReference type="NCBI Taxonomy" id="1206997"/>
    <lineage>
        <taxon>Bacteria</taxon>
        <taxon>Bacillati</taxon>
        <taxon>Actinomycetota</taxon>
        <taxon>Actinomycetes</taxon>
        <taxon>Pseudonocardiales</taxon>
        <taxon>Pseudonocardiaceae</taxon>
        <taxon>Pseudonocardia</taxon>
    </lineage>
</organism>
<reference evidence="1 2" key="1">
    <citation type="submission" date="2024-03" db="EMBL/GenBank/DDBJ databases">
        <title>Draft genome sequence of Pseudonocardia nematodicida JCM 31783.</title>
        <authorList>
            <person name="Butdee W."/>
            <person name="Duangmal K."/>
        </authorList>
    </citation>
    <scope>NUCLEOTIDE SEQUENCE [LARGE SCALE GENOMIC DNA]</scope>
    <source>
        <strain evidence="1 2">JCM 31783</strain>
    </source>
</reference>